<protein>
    <submittedName>
        <fullName evidence="1">Uncharacterized protein</fullName>
    </submittedName>
</protein>
<accession>A0ACB8Y9S4</accession>
<evidence type="ECO:0000313" key="1">
    <source>
        <dbReference type="EMBL" id="KAI3681526.1"/>
    </source>
</evidence>
<proteinExistence type="predicted"/>
<name>A0ACB8Y9S4_ARCLA</name>
<reference evidence="1 2" key="2">
    <citation type="journal article" date="2022" name="Mol. Ecol. Resour.">
        <title>The genomes of chicory, endive, great burdock and yacon provide insights into Asteraceae paleo-polyploidization history and plant inulin production.</title>
        <authorList>
            <person name="Fan W."/>
            <person name="Wang S."/>
            <person name="Wang H."/>
            <person name="Wang A."/>
            <person name="Jiang F."/>
            <person name="Liu H."/>
            <person name="Zhao H."/>
            <person name="Xu D."/>
            <person name="Zhang Y."/>
        </authorList>
    </citation>
    <scope>NUCLEOTIDE SEQUENCE [LARGE SCALE GENOMIC DNA]</scope>
    <source>
        <strain evidence="2">cv. Niubang</strain>
    </source>
</reference>
<sequence length="199" mass="22999">MMLLGSVAVHISITVHRSKADCPESEDMVTVRVMINQLLYLLQWIVEVEYLFDANVWLFPILKQNIVGALLRFFFNQSMLNTVQVLKMRSVKHKQEGQIHSARNIDGLVYSLWSLLPSFCNYPLDTVESFKDLEKALCRSLQEKSDFSGVICSSLQILIRQNKRIVEGKMNSLVRTLAFVNNKQFLTTLQKLQLLIWMC</sequence>
<comment type="caution">
    <text evidence="1">The sequence shown here is derived from an EMBL/GenBank/DDBJ whole genome shotgun (WGS) entry which is preliminary data.</text>
</comment>
<reference evidence="2" key="1">
    <citation type="journal article" date="2022" name="Mol. Ecol. Resour.">
        <title>The genomes of chicory, endive, great burdock and yacon provide insights into Asteraceae palaeo-polyploidization history and plant inulin production.</title>
        <authorList>
            <person name="Fan W."/>
            <person name="Wang S."/>
            <person name="Wang H."/>
            <person name="Wang A."/>
            <person name="Jiang F."/>
            <person name="Liu H."/>
            <person name="Zhao H."/>
            <person name="Xu D."/>
            <person name="Zhang Y."/>
        </authorList>
    </citation>
    <scope>NUCLEOTIDE SEQUENCE [LARGE SCALE GENOMIC DNA]</scope>
    <source>
        <strain evidence="2">cv. Niubang</strain>
    </source>
</reference>
<gene>
    <name evidence="1" type="ORF">L6452_36325</name>
</gene>
<evidence type="ECO:0000313" key="2">
    <source>
        <dbReference type="Proteomes" id="UP001055879"/>
    </source>
</evidence>
<dbReference type="Proteomes" id="UP001055879">
    <property type="component" value="Linkage Group LG13"/>
</dbReference>
<dbReference type="EMBL" id="CM042059">
    <property type="protein sequence ID" value="KAI3681526.1"/>
    <property type="molecule type" value="Genomic_DNA"/>
</dbReference>
<keyword evidence="2" id="KW-1185">Reference proteome</keyword>
<organism evidence="1 2">
    <name type="scientific">Arctium lappa</name>
    <name type="common">Greater burdock</name>
    <name type="synonym">Lappa major</name>
    <dbReference type="NCBI Taxonomy" id="4217"/>
    <lineage>
        <taxon>Eukaryota</taxon>
        <taxon>Viridiplantae</taxon>
        <taxon>Streptophyta</taxon>
        <taxon>Embryophyta</taxon>
        <taxon>Tracheophyta</taxon>
        <taxon>Spermatophyta</taxon>
        <taxon>Magnoliopsida</taxon>
        <taxon>eudicotyledons</taxon>
        <taxon>Gunneridae</taxon>
        <taxon>Pentapetalae</taxon>
        <taxon>asterids</taxon>
        <taxon>campanulids</taxon>
        <taxon>Asterales</taxon>
        <taxon>Asteraceae</taxon>
        <taxon>Carduoideae</taxon>
        <taxon>Cardueae</taxon>
        <taxon>Arctiinae</taxon>
        <taxon>Arctium</taxon>
    </lineage>
</organism>